<keyword evidence="7" id="KW-0129">CBS domain</keyword>
<evidence type="ECO:0000256" key="7">
    <source>
        <dbReference type="PROSITE-ProRule" id="PRU00703"/>
    </source>
</evidence>
<dbReference type="SUPFAM" id="SSF54631">
    <property type="entry name" value="CBS-domain pair"/>
    <property type="match status" value="1"/>
</dbReference>
<gene>
    <name evidence="10" type="ordered locus">Sfla_3473</name>
</gene>
<name>A0A8D3WJ89_STRFA</name>
<dbReference type="InterPro" id="IPR017871">
    <property type="entry name" value="ABC_transporter-like_CS"/>
</dbReference>
<dbReference type="FunFam" id="3.40.50.300:FF:000425">
    <property type="entry name" value="Probable ABC transporter, ATP-binding subunit"/>
    <property type="match status" value="1"/>
</dbReference>
<dbReference type="AlphaFoldDB" id="A0A8D3WJ89"/>
<evidence type="ECO:0000256" key="6">
    <source>
        <dbReference type="ARBA" id="ARBA00066388"/>
    </source>
</evidence>
<dbReference type="Gene3D" id="3.40.50.300">
    <property type="entry name" value="P-loop containing nucleotide triphosphate hydrolases"/>
    <property type="match status" value="1"/>
</dbReference>
<dbReference type="InterPro" id="IPR005892">
    <property type="entry name" value="Gly-betaine_transp_ATP-bd"/>
</dbReference>
<dbReference type="PROSITE" id="PS00211">
    <property type="entry name" value="ABC_TRANSPORTER_1"/>
    <property type="match status" value="1"/>
</dbReference>
<dbReference type="PANTHER" id="PTHR43117:SF4">
    <property type="entry name" value="OSMOPROTECTANT IMPORT ATP-BINDING PROTEIN OSMV"/>
    <property type="match status" value="1"/>
</dbReference>
<evidence type="ECO:0000256" key="1">
    <source>
        <dbReference type="ARBA" id="ARBA00005417"/>
    </source>
</evidence>
<dbReference type="NCBIfam" id="TIGR01186">
    <property type="entry name" value="proV"/>
    <property type="match status" value="1"/>
</dbReference>
<dbReference type="InterPro" id="IPR003439">
    <property type="entry name" value="ABC_transporter-like_ATP-bd"/>
</dbReference>
<dbReference type="SUPFAM" id="SSF52540">
    <property type="entry name" value="P-loop containing nucleoside triphosphate hydrolases"/>
    <property type="match status" value="1"/>
</dbReference>
<dbReference type="InterPro" id="IPR003593">
    <property type="entry name" value="AAA+_ATPase"/>
</dbReference>
<dbReference type="GO" id="GO:0016020">
    <property type="term" value="C:membrane"/>
    <property type="evidence" value="ECO:0007669"/>
    <property type="project" value="InterPro"/>
</dbReference>
<dbReference type="Pfam" id="PF00005">
    <property type="entry name" value="ABC_tran"/>
    <property type="match status" value="1"/>
</dbReference>
<dbReference type="GO" id="GO:0016887">
    <property type="term" value="F:ATP hydrolysis activity"/>
    <property type="evidence" value="ECO:0007669"/>
    <property type="project" value="InterPro"/>
</dbReference>
<evidence type="ECO:0000256" key="2">
    <source>
        <dbReference type="ARBA" id="ARBA00022448"/>
    </source>
</evidence>
<keyword evidence="3" id="KW-0677">Repeat</keyword>
<dbReference type="Gene3D" id="3.10.580.10">
    <property type="entry name" value="CBS-domain"/>
    <property type="match status" value="1"/>
</dbReference>
<dbReference type="SMART" id="SM00382">
    <property type="entry name" value="AAA"/>
    <property type="match status" value="1"/>
</dbReference>
<dbReference type="Proteomes" id="UP000002066">
    <property type="component" value="Chromosome"/>
</dbReference>
<evidence type="ECO:0000259" key="8">
    <source>
        <dbReference type="PROSITE" id="PS50893"/>
    </source>
</evidence>
<dbReference type="GO" id="GO:0031460">
    <property type="term" value="P:glycine betaine transport"/>
    <property type="evidence" value="ECO:0007669"/>
    <property type="project" value="InterPro"/>
</dbReference>
<dbReference type="EC" id="7.6.2.9" evidence="6"/>
<proteinExistence type="inferred from homology"/>
<reference evidence="10 11" key="1">
    <citation type="submission" date="2011-01" db="EMBL/GenBank/DDBJ databases">
        <title>Complete sequence of chromosome of Streptomyces flavogriseus ATCC 33331.</title>
        <authorList>
            <consortium name="US DOE Joint Genome Institute"/>
            <person name="Lucas S."/>
            <person name="Copeland A."/>
            <person name="Lapidus A."/>
            <person name="Cheng J.-F."/>
            <person name="Goodwin L."/>
            <person name="Pitluck S."/>
            <person name="Davenport K."/>
            <person name="Detter J.C."/>
            <person name="Han C."/>
            <person name="Tapia R."/>
            <person name="Land M."/>
            <person name="Hauser L."/>
            <person name="Kyrpides N."/>
            <person name="Ivanova N."/>
            <person name="Ovchinnikova G."/>
            <person name="Pagani I."/>
            <person name="Brumm P."/>
            <person name="Mead D."/>
            <person name="Woyke T."/>
        </authorList>
    </citation>
    <scope>NUCLEOTIDE SEQUENCE [LARGE SCALE GENOMIC DNA]</scope>
    <source>
        <strain evidence="11">ATCC 33331 / IAF-45CD</strain>
    </source>
</reference>
<evidence type="ECO:0000256" key="3">
    <source>
        <dbReference type="ARBA" id="ARBA00022737"/>
    </source>
</evidence>
<dbReference type="KEGG" id="sfa:Sfla_3473"/>
<keyword evidence="4" id="KW-0547">Nucleotide-binding</keyword>
<dbReference type="Pfam" id="PF00571">
    <property type="entry name" value="CBS"/>
    <property type="match status" value="1"/>
</dbReference>
<dbReference type="PROSITE" id="PS50893">
    <property type="entry name" value="ABC_TRANSPORTER_2"/>
    <property type="match status" value="1"/>
</dbReference>
<evidence type="ECO:0000256" key="5">
    <source>
        <dbReference type="ARBA" id="ARBA00022840"/>
    </source>
</evidence>
<protein>
    <recommendedName>
        <fullName evidence="6">ABC-type quaternary amine transporter</fullName>
        <ecNumber evidence="6">7.6.2.9</ecNumber>
    </recommendedName>
</protein>
<dbReference type="InterPro" id="IPR046342">
    <property type="entry name" value="CBS_dom_sf"/>
</dbReference>
<evidence type="ECO:0000313" key="10">
    <source>
        <dbReference type="EMBL" id="ADW04893.1"/>
    </source>
</evidence>
<dbReference type="EMBL" id="CP002475">
    <property type="protein sequence ID" value="ADW04893.1"/>
    <property type="molecule type" value="Genomic_DNA"/>
</dbReference>
<sequence length="408" mass="44334">MAFTEPASQWGIMIRFEHVTKRYEDGTTAVDDLSFEVAEGELVTLVGPSGCGKTTTMKMVNRLTEPTDGRIFLDGDDISAIDPVRLRRRIGYVIQQVGLFPHKTVLENTATVPHLLGWGREKGRKRAAELLDLVGLDPSVYGARYPEQLSGGQRQRVGVARALAADPPVLLMDEPFGAVDPVVRERLQNEFLKLQAQVRKTVLFVTHDIEEAVRLGDRIAVYGNGRIEQFDTPATVLGAPATPYVADFVGADRGLKRLSVTPVEESDLDQPPVVHLDDPLAKATARLRADGARWAVVLDGQDNLHGWIPADDGTTGDGATAGGTVREHARRMEAWLPLGAPLKQAFATMLQHDAGWIAVVDEEGAGRFLGVLTPARLHEALRRSIDADAQDVPRADVAVETVAGVTSR</sequence>
<accession>A0A8D3WJ89</accession>
<keyword evidence="2" id="KW-0813">Transport</keyword>
<evidence type="ECO:0000256" key="4">
    <source>
        <dbReference type="ARBA" id="ARBA00022741"/>
    </source>
</evidence>
<dbReference type="PROSITE" id="PS51371">
    <property type="entry name" value="CBS"/>
    <property type="match status" value="1"/>
</dbReference>
<evidence type="ECO:0000259" key="9">
    <source>
        <dbReference type="PROSITE" id="PS51371"/>
    </source>
</evidence>
<dbReference type="GO" id="GO:0005524">
    <property type="term" value="F:ATP binding"/>
    <property type="evidence" value="ECO:0007669"/>
    <property type="project" value="UniProtKB-KW"/>
</dbReference>
<evidence type="ECO:0000313" key="11">
    <source>
        <dbReference type="Proteomes" id="UP000002066"/>
    </source>
</evidence>
<organism evidence="10 11">
    <name type="scientific">Streptomyces pratensis (strain ATCC 33331 / IAF-45CD)</name>
    <dbReference type="NCBI Taxonomy" id="591167"/>
    <lineage>
        <taxon>Bacteria</taxon>
        <taxon>Bacillati</taxon>
        <taxon>Actinomycetota</taxon>
        <taxon>Actinomycetes</taxon>
        <taxon>Kitasatosporales</taxon>
        <taxon>Streptomycetaceae</taxon>
        <taxon>Streptomyces</taxon>
    </lineage>
</organism>
<dbReference type="InterPro" id="IPR000644">
    <property type="entry name" value="CBS_dom"/>
</dbReference>
<dbReference type="GO" id="GO:0015418">
    <property type="term" value="F:ABC-type quaternary ammonium compound transporting activity"/>
    <property type="evidence" value="ECO:0007669"/>
    <property type="project" value="UniProtKB-EC"/>
</dbReference>
<dbReference type="CDD" id="cd03295">
    <property type="entry name" value="ABC_OpuCA_Osmoprotection"/>
    <property type="match status" value="1"/>
</dbReference>
<keyword evidence="5" id="KW-0067">ATP-binding</keyword>
<feature type="domain" description="ABC transporter" evidence="8">
    <location>
        <begin position="14"/>
        <end position="249"/>
    </location>
</feature>
<feature type="domain" description="CBS" evidence="9">
    <location>
        <begin position="329"/>
        <end position="387"/>
    </location>
</feature>
<dbReference type="PANTHER" id="PTHR43117">
    <property type="entry name" value="OSMOPROTECTANT IMPORT ATP-BINDING PROTEIN OSMV"/>
    <property type="match status" value="1"/>
</dbReference>
<dbReference type="InterPro" id="IPR027417">
    <property type="entry name" value="P-loop_NTPase"/>
</dbReference>
<comment type="similarity">
    <text evidence="1">Belongs to the ABC transporter superfamily.</text>
</comment>